<protein>
    <submittedName>
        <fullName evidence="1">Uncharacterized protein</fullName>
    </submittedName>
</protein>
<organism evidence="1 2">
    <name type="scientific">Pistacia atlantica</name>
    <dbReference type="NCBI Taxonomy" id="434234"/>
    <lineage>
        <taxon>Eukaryota</taxon>
        <taxon>Viridiplantae</taxon>
        <taxon>Streptophyta</taxon>
        <taxon>Embryophyta</taxon>
        <taxon>Tracheophyta</taxon>
        <taxon>Spermatophyta</taxon>
        <taxon>Magnoliopsida</taxon>
        <taxon>eudicotyledons</taxon>
        <taxon>Gunneridae</taxon>
        <taxon>Pentapetalae</taxon>
        <taxon>rosids</taxon>
        <taxon>malvids</taxon>
        <taxon>Sapindales</taxon>
        <taxon>Anacardiaceae</taxon>
        <taxon>Pistacia</taxon>
    </lineage>
</organism>
<sequence length="68" mass="7452">MEAKLADNEVENVELGPIGNILASSDYCILSSVRVIQQQQNADGNETNVSKTISDETIHARIAEESYE</sequence>
<name>A0ACC1ANL9_9ROSI</name>
<gene>
    <name evidence="1" type="ORF">Patl1_31905</name>
</gene>
<dbReference type="Proteomes" id="UP001164250">
    <property type="component" value="Chromosome 9"/>
</dbReference>
<accession>A0ACC1ANL9</accession>
<evidence type="ECO:0000313" key="1">
    <source>
        <dbReference type="EMBL" id="KAJ0088170.1"/>
    </source>
</evidence>
<evidence type="ECO:0000313" key="2">
    <source>
        <dbReference type="Proteomes" id="UP001164250"/>
    </source>
</evidence>
<reference evidence="2" key="1">
    <citation type="journal article" date="2023" name="G3 (Bethesda)">
        <title>Genome assembly and association tests identify interacting loci associated with vigor, precocity, and sex in interspecific pistachio rootstocks.</title>
        <authorList>
            <person name="Palmer W."/>
            <person name="Jacygrad E."/>
            <person name="Sagayaradj S."/>
            <person name="Cavanaugh K."/>
            <person name="Han R."/>
            <person name="Bertier L."/>
            <person name="Beede B."/>
            <person name="Kafkas S."/>
            <person name="Golino D."/>
            <person name="Preece J."/>
            <person name="Michelmore R."/>
        </authorList>
    </citation>
    <scope>NUCLEOTIDE SEQUENCE [LARGE SCALE GENOMIC DNA]</scope>
</reference>
<keyword evidence="2" id="KW-1185">Reference proteome</keyword>
<comment type="caution">
    <text evidence="1">The sequence shown here is derived from an EMBL/GenBank/DDBJ whole genome shotgun (WGS) entry which is preliminary data.</text>
</comment>
<proteinExistence type="predicted"/>
<dbReference type="EMBL" id="CM047905">
    <property type="protein sequence ID" value="KAJ0088170.1"/>
    <property type="molecule type" value="Genomic_DNA"/>
</dbReference>